<dbReference type="InterPro" id="IPR006529">
    <property type="entry name" value="U2AF_lg"/>
</dbReference>
<evidence type="ECO:0000256" key="5">
    <source>
        <dbReference type="ARBA" id="ARBA00022884"/>
    </source>
</evidence>
<evidence type="ECO:0000256" key="1">
    <source>
        <dbReference type="ARBA" id="ARBA00004123"/>
    </source>
</evidence>
<evidence type="ECO:0000256" key="8">
    <source>
        <dbReference type="ARBA" id="ARBA00056281"/>
    </source>
</evidence>
<evidence type="ECO:0000256" key="9">
    <source>
        <dbReference type="PROSITE-ProRule" id="PRU00176"/>
    </source>
</evidence>
<dbReference type="CDD" id="cd12232">
    <property type="entry name" value="RRM3_U2AF65"/>
    <property type="match status" value="1"/>
</dbReference>
<dbReference type="CDD" id="cd12230">
    <property type="entry name" value="RRM1_U2AF65"/>
    <property type="match status" value="1"/>
</dbReference>
<evidence type="ECO:0000256" key="7">
    <source>
        <dbReference type="ARBA" id="ARBA00023242"/>
    </source>
</evidence>
<evidence type="ECO:0000313" key="12">
    <source>
        <dbReference type="EMBL" id="CAD6252357.1"/>
    </source>
</evidence>
<dbReference type="GO" id="GO:0008380">
    <property type="term" value="P:RNA splicing"/>
    <property type="evidence" value="ECO:0007669"/>
    <property type="project" value="UniProtKB-KW"/>
</dbReference>
<dbReference type="EMBL" id="CAJGYO010000009">
    <property type="protein sequence ID" value="CAD6252357.1"/>
    <property type="molecule type" value="Genomic_DNA"/>
</dbReference>
<dbReference type="AlphaFoldDB" id="A0A811Q9V4"/>
<keyword evidence="3 10" id="KW-0507">mRNA processing</keyword>
<dbReference type="GO" id="GO:0005634">
    <property type="term" value="C:nucleus"/>
    <property type="evidence" value="ECO:0007669"/>
    <property type="project" value="UniProtKB-SubCell"/>
</dbReference>
<keyword evidence="7 10" id="KW-0539">Nucleus</keyword>
<dbReference type="FunFam" id="3.30.70.330:FF:000057">
    <property type="entry name" value="U2 snRNP auxiliary factor large subunit"/>
    <property type="match status" value="1"/>
</dbReference>
<evidence type="ECO:0000256" key="6">
    <source>
        <dbReference type="ARBA" id="ARBA00023187"/>
    </source>
</evidence>
<evidence type="ECO:0000256" key="2">
    <source>
        <dbReference type="ARBA" id="ARBA00010269"/>
    </source>
</evidence>
<keyword evidence="5 9" id="KW-0694">RNA-binding</keyword>
<comment type="function">
    <text evidence="8 10">Necessary for the splicing of pre-mRNA.</text>
</comment>
<proteinExistence type="inferred from homology"/>
<dbReference type="CDD" id="cd12231">
    <property type="entry name" value="RRM2_U2AF65"/>
    <property type="match status" value="1"/>
</dbReference>
<comment type="caution">
    <text evidence="12">The sequence shown here is derived from an EMBL/GenBank/DDBJ whole genome shotgun (WGS) entry which is preliminary data.</text>
</comment>
<dbReference type="OrthoDB" id="10266058at2759"/>
<evidence type="ECO:0000313" key="13">
    <source>
        <dbReference type="Proteomes" id="UP000604825"/>
    </source>
</evidence>
<evidence type="ECO:0000259" key="11">
    <source>
        <dbReference type="PROSITE" id="PS50102"/>
    </source>
</evidence>
<dbReference type="NCBIfam" id="TIGR01642">
    <property type="entry name" value="U2AF_lg"/>
    <property type="match status" value="1"/>
</dbReference>
<feature type="domain" description="RRM" evidence="11">
    <location>
        <begin position="139"/>
        <end position="222"/>
    </location>
</feature>
<feature type="domain" description="RRM" evidence="11">
    <location>
        <begin position="259"/>
        <end position="337"/>
    </location>
</feature>
<dbReference type="PANTHER" id="PTHR23139">
    <property type="entry name" value="RNA-BINDING PROTEIN"/>
    <property type="match status" value="1"/>
</dbReference>
<keyword evidence="13" id="KW-1185">Reference proteome</keyword>
<name>A0A811Q9V4_9POAL</name>
<dbReference type="Pfam" id="PF00076">
    <property type="entry name" value="RRM_1"/>
    <property type="match status" value="1"/>
</dbReference>
<dbReference type="Gene3D" id="3.30.70.330">
    <property type="match status" value="3"/>
</dbReference>
<evidence type="ECO:0000256" key="4">
    <source>
        <dbReference type="ARBA" id="ARBA00022737"/>
    </source>
</evidence>
<comment type="similarity">
    <text evidence="2 10">Belongs to the splicing factor SR family.</text>
</comment>
<comment type="subcellular location">
    <subcellularLocation>
        <location evidence="1 10">Nucleus</location>
    </subcellularLocation>
</comment>
<protein>
    <recommendedName>
        <fullName evidence="10">Splicing factor U2af large subunit</fullName>
    </recommendedName>
    <alternativeName>
        <fullName evidence="10">U2 auxiliary factor 65 kDa subunit</fullName>
    </alternativeName>
    <alternativeName>
        <fullName evidence="10">U2 small nuclear ribonucleoprotein auxiliary factor large subunit (U2 snRNP auxiliary factor large subunit)</fullName>
    </alternativeName>
</protein>
<sequence length="475" mass="50378">MAAVSSAGIEKKTGTGIIRGIEIKEGTGTERGNGIATTDIIGIGMNTETVLTTMIITEAVILKGEEAAKEMATGGIVLDQGAGIADLDLVLVQEGITGSSFTGMFPNMLPPSGVGVGGQSNPLVIQPQAMTQQATRHARRVYVGGLPPSANEQIVAVYFNQVMAAIGGNTAGPGHAVLNVYINHDKKFAFVEMRSVEEASNAIALDGILFDGAPVKVRRPTDYNPSLAAALGTSQPSPNLNLSAVGLTAGSAGGLEGPDRIFVGGHPYYFTEAQVREFLESFGPLCGFDLVKDRETGNSKGYAFCVYEDHNVTDIACAALNGIKMGDKTLTVKRANQGEQESILLQAQQQKLVYQVGALPTKVVCLTQVVSADELKDDEEYEDITEDMRLEAGKYLLLISAELEFTSPSFPFLNMPFLTPIVSDSIVMLISQYSYSNVDGAAKAKTALHGRKFGGNPVVAVCYAEDKFANEEYDG</sequence>
<organism evidence="12 13">
    <name type="scientific">Miscanthus lutarioriparius</name>
    <dbReference type="NCBI Taxonomy" id="422564"/>
    <lineage>
        <taxon>Eukaryota</taxon>
        <taxon>Viridiplantae</taxon>
        <taxon>Streptophyta</taxon>
        <taxon>Embryophyta</taxon>
        <taxon>Tracheophyta</taxon>
        <taxon>Spermatophyta</taxon>
        <taxon>Magnoliopsida</taxon>
        <taxon>Liliopsida</taxon>
        <taxon>Poales</taxon>
        <taxon>Poaceae</taxon>
        <taxon>PACMAD clade</taxon>
        <taxon>Panicoideae</taxon>
        <taxon>Andropogonodae</taxon>
        <taxon>Andropogoneae</taxon>
        <taxon>Saccharinae</taxon>
        <taxon>Miscanthus</taxon>
    </lineage>
</organism>
<evidence type="ECO:0000256" key="3">
    <source>
        <dbReference type="ARBA" id="ARBA00022664"/>
    </source>
</evidence>
<dbReference type="GO" id="GO:0006397">
    <property type="term" value="P:mRNA processing"/>
    <property type="evidence" value="ECO:0007669"/>
    <property type="project" value="UniProtKB-KW"/>
</dbReference>
<keyword evidence="4" id="KW-0677">Repeat</keyword>
<dbReference type="InterPro" id="IPR012677">
    <property type="entry name" value="Nucleotide-bd_a/b_plait_sf"/>
</dbReference>
<dbReference type="PROSITE" id="PS50102">
    <property type="entry name" value="RRM"/>
    <property type="match status" value="2"/>
</dbReference>
<reference evidence="12" key="1">
    <citation type="submission" date="2020-10" db="EMBL/GenBank/DDBJ databases">
        <authorList>
            <person name="Han B."/>
            <person name="Lu T."/>
            <person name="Zhao Q."/>
            <person name="Huang X."/>
            <person name="Zhao Y."/>
        </authorList>
    </citation>
    <scope>NUCLEOTIDE SEQUENCE</scope>
</reference>
<dbReference type="InterPro" id="IPR000504">
    <property type="entry name" value="RRM_dom"/>
</dbReference>
<dbReference type="InterPro" id="IPR035979">
    <property type="entry name" value="RBD_domain_sf"/>
</dbReference>
<dbReference type="SUPFAM" id="SSF54928">
    <property type="entry name" value="RNA-binding domain, RBD"/>
    <property type="match status" value="2"/>
</dbReference>
<evidence type="ECO:0000256" key="10">
    <source>
        <dbReference type="RuleBase" id="RU364135"/>
    </source>
</evidence>
<keyword evidence="6 10" id="KW-0508">mRNA splicing</keyword>
<dbReference type="FunFam" id="3.30.70.330:FF:000111">
    <property type="entry name" value="U2 snRNP auxiliary factor large subunit"/>
    <property type="match status" value="1"/>
</dbReference>
<accession>A0A811Q9V4</accession>
<dbReference type="GO" id="GO:0003723">
    <property type="term" value="F:RNA binding"/>
    <property type="evidence" value="ECO:0007669"/>
    <property type="project" value="UniProtKB-UniRule"/>
</dbReference>
<gene>
    <name evidence="12" type="ORF">NCGR_LOCUS36012</name>
</gene>
<dbReference type="Proteomes" id="UP000604825">
    <property type="component" value="Unassembled WGS sequence"/>
</dbReference>
<dbReference type="SMART" id="SM00360">
    <property type="entry name" value="RRM"/>
    <property type="match status" value="2"/>
</dbReference>